<feature type="domain" description="NfeD-like C-terminal" evidence="7">
    <location>
        <begin position="448"/>
        <end position="503"/>
    </location>
</feature>
<feature type="transmembrane region" description="Helical" evidence="6">
    <location>
        <begin position="415"/>
        <end position="436"/>
    </location>
</feature>
<dbReference type="Pfam" id="PF24961">
    <property type="entry name" value="NfeD_membrane"/>
    <property type="match status" value="1"/>
</dbReference>
<feature type="transmembrane region" description="Helical" evidence="6">
    <location>
        <begin position="336"/>
        <end position="354"/>
    </location>
</feature>
<keyword evidence="3 6" id="KW-1133">Transmembrane helix</keyword>
<dbReference type="Gene3D" id="3.90.226.10">
    <property type="entry name" value="2-enoyl-CoA Hydratase, Chain A, domain 1"/>
    <property type="match status" value="1"/>
</dbReference>
<keyword evidence="11" id="KW-1185">Reference proteome</keyword>
<dbReference type="PANTHER" id="PTHR33507:SF4">
    <property type="entry name" value="NODULATION COMPETITIVENESS PROTEIN NFED"/>
    <property type="match status" value="1"/>
</dbReference>
<dbReference type="AlphaFoldDB" id="A0A3E1KD50"/>
<reference evidence="10 11" key="1">
    <citation type="submission" date="2018-08" db="EMBL/GenBank/DDBJ databases">
        <title>Wenzhouxiangella salilacus sp. nov., a novel bacterium isolated from a saline lake in Xinjiang Province, China.</title>
        <authorList>
            <person name="Han S."/>
        </authorList>
    </citation>
    <scope>NUCLEOTIDE SEQUENCE [LARGE SCALE GENOMIC DNA]</scope>
    <source>
        <strain evidence="10 11">XDB06</strain>
    </source>
</reference>
<dbReference type="EMBL" id="QUZK01000002">
    <property type="protein sequence ID" value="RFF32992.1"/>
    <property type="molecule type" value="Genomic_DNA"/>
</dbReference>
<feature type="transmembrane region" description="Helical" evidence="6">
    <location>
        <begin position="384"/>
        <end position="403"/>
    </location>
</feature>
<dbReference type="InterPro" id="IPR056738">
    <property type="entry name" value="NfeD1b_N"/>
</dbReference>
<feature type="domain" description="NfeD1b N-terminal" evidence="9">
    <location>
        <begin position="47"/>
        <end position="153"/>
    </location>
</feature>
<evidence type="ECO:0000313" key="11">
    <source>
        <dbReference type="Proteomes" id="UP000260351"/>
    </source>
</evidence>
<evidence type="ECO:0000256" key="3">
    <source>
        <dbReference type="ARBA" id="ARBA00022989"/>
    </source>
</evidence>
<accession>A0A3E1KD50</accession>
<dbReference type="PANTHER" id="PTHR33507">
    <property type="entry name" value="INNER MEMBRANE PROTEIN YBBJ"/>
    <property type="match status" value="1"/>
</dbReference>
<evidence type="ECO:0000259" key="9">
    <source>
        <dbReference type="Pfam" id="PF25145"/>
    </source>
</evidence>
<protein>
    <submittedName>
        <fullName evidence="10">Nodulation protein NfeD</fullName>
    </submittedName>
</protein>
<dbReference type="CDD" id="cd07020">
    <property type="entry name" value="Clp_protease_NfeD_1"/>
    <property type="match status" value="1"/>
</dbReference>
<dbReference type="InterPro" id="IPR002810">
    <property type="entry name" value="NfeD-like_C"/>
</dbReference>
<dbReference type="SUPFAM" id="SSF141322">
    <property type="entry name" value="NfeD domain-like"/>
    <property type="match status" value="1"/>
</dbReference>
<organism evidence="10 11">
    <name type="scientific">Wenzhouxiangella sediminis</name>
    <dbReference type="NCBI Taxonomy" id="1792836"/>
    <lineage>
        <taxon>Bacteria</taxon>
        <taxon>Pseudomonadati</taxon>
        <taxon>Pseudomonadota</taxon>
        <taxon>Gammaproteobacteria</taxon>
        <taxon>Chromatiales</taxon>
        <taxon>Wenzhouxiangellaceae</taxon>
        <taxon>Wenzhouxiangella</taxon>
    </lineage>
</organism>
<evidence type="ECO:0000259" key="7">
    <source>
        <dbReference type="Pfam" id="PF01957"/>
    </source>
</evidence>
<evidence type="ECO:0000256" key="6">
    <source>
        <dbReference type="SAM" id="Phobius"/>
    </source>
</evidence>
<evidence type="ECO:0000256" key="4">
    <source>
        <dbReference type="ARBA" id="ARBA00023136"/>
    </source>
</evidence>
<comment type="subcellular location">
    <subcellularLocation>
        <location evidence="1">Membrane</location>
        <topology evidence="1">Multi-pass membrane protein</topology>
    </subcellularLocation>
</comment>
<feature type="domain" description="NfeD integral membrane" evidence="8">
    <location>
        <begin position="316"/>
        <end position="433"/>
    </location>
</feature>
<feature type="transmembrane region" description="Helical" evidence="6">
    <location>
        <begin position="307"/>
        <end position="329"/>
    </location>
</feature>
<dbReference type="SUPFAM" id="SSF52096">
    <property type="entry name" value="ClpP/crotonase"/>
    <property type="match status" value="1"/>
</dbReference>
<evidence type="ECO:0000256" key="5">
    <source>
        <dbReference type="SAM" id="MobiDB-lite"/>
    </source>
</evidence>
<dbReference type="Pfam" id="PF01957">
    <property type="entry name" value="NfeD"/>
    <property type="match status" value="1"/>
</dbReference>
<dbReference type="OrthoDB" id="5289056at2"/>
<comment type="caution">
    <text evidence="10">The sequence shown here is derived from an EMBL/GenBank/DDBJ whole genome shotgun (WGS) entry which is preliminary data.</text>
</comment>
<dbReference type="RefSeq" id="WP_116649078.1">
    <property type="nucleotide sequence ID" value="NZ_QUZK01000002.1"/>
</dbReference>
<dbReference type="Pfam" id="PF25145">
    <property type="entry name" value="NfeD1b_N"/>
    <property type="match status" value="1"/>
</dbReference>
<dbReference type="InterPro" id="IPR056739">
    <property type="entry name" value="NfeD_membrane"/>
</dbReference>
<evidence type="ECO:0000313" key="10">
    <source>
        <dbReference type="EMBL" id="RFF32992.1"/>
    </source>
</evidence>
<dbReference type="InterPro" id="IPR029045">
    <property type="entry name" value="ClpP/crotonase-like_dom_sf"/>
</dbReference>
<sequence length="512" mass="53011">MNRTENPRIRVPVAGRWLTAFAVLFLALASIAQSPPPDASGQGAPVVHVLAVDGAIGPATRDYIVRGIEEAEAAGAALVVLQLDTPGGLDASMRDIIKKILNARVPVATWVGPPGARAASAGTYMLYASHVAAMAPSTNLGAATPVQIGGGGGGDEQPGSPMERAREALDEPSAEESGGNAAEGSATSGDQGGEVTAESQLPREEQAPRSGDAMTRKAVEDAVAYIRGLAERHGRNADWAERAVREAVSLTASDAAEMNVIDLVSPDIPALLEAIDGREVRMASGPLALATAGAGIVEKEPDWRNRFLSVLTNPTLAYILLMVGIYGLILEGYNPGALVPGVIGGICLLLALYAFQILPVNYVGLALMLLGFALIAVELFVPSLGILGIGGVVAVVVGSVILMDSDVPGMGINTGLIAAMGLVSALLFLVIVYLAAKAFRRPQVAGREALPGHRAEAISDFHDGEGRIHLEGEDWSAESEHPIAKGQEVEIIDVDGLVLKVRPIESSEGATP</sequence>
<dbReference type="InterPro" id="IPR052165">
    <property type="entry name" value="Membrane_assoc_protease"/>
</dbReference>
<keyword evidence="2 6" id="KW-0812">Transmembrane</keyword>
<dbReference type="InterPro" id="IPR012340">
    <property type="entry name" value="NA-bd_OB-fold"/>
</dbReference>
<feature type="region of interest" description="Disordered" evidence="5">
    <location>
        <begin position="144"/>
        <end position="216"/>
    </location>
</feature>
<feature type="transmembrane region" description="Helical" evidence="6">
    <location>
        <begin position="360"/>
        <end position="377"/>
    </location>
</feature>
<gene>
    <name evidence="10" type="ORF">DZC52_00060</name>
</gene>
<dbReference type="Gene3D" id="2.40.50.140">
    <property type="entry name" value="Nucleic acid-binding proteins"/>
    <property type="match status" value="1"/>
</dbReference>
<keyword evidence="4 6" id="KW-0472">Membrane</keyword>
<dbReference type="Proteomes" id="UP000260351">
    <property type="component" value="Unassembled WGS sequence"/>
</dbReference>
<evidence type="ECO:0000256" key="2">
    <source>
        <dbReference type="ARBA" id="ARBA00022692"/>
    </source>
</evidence>
<evidence type="ECO:0000259" key="8">
    <source>
        <dbReference type="Pfam" id="PF24961"/>
    </source>
</evidence>
<evidence type="ECO:0000256" key="1">
    <source>
        <dbReference type="ARBA" id="ARBA00004141"/>
    </source>
</evidence>
<proteinExistence type="predicted"/>
<dbReference type="GO" id="GO:0016020">
    <property type="term" value="C:membrane"/>
    <property type="evidence" value="ECO:0007669"/>
    <property type="project" value="UniProtKB-SubCell"/>
</dbReference>
<name>A0A3E1KD50_9GAMM</name>